<dbReference type="STRING" id="1769779.AUP74_02779"/>
<sequence length="350" mass="38841">MAVNMEAPRVAQALAGAYQGGAENFFTRLAKGLQQSGTITQKAFIRGHEHRLESLRSGGVTAEGFRFGGPLHKVDHFRFRRALRAFQPDIVLTWMSRASKLTPKGDYTLVSRLGHYYNLKYYRHCDYWLGISRGICDYLVREGMPADRVFYIPNFADEGDVAPLPRDSFDTPTDRPLLLAAGRLHINKGFDTLLQALQKVPDAILWLAGAGPEEQALKQLCGQLGLSDRVRFLGWRADVTALMRTADMFICPSRHEGLGSVIMESWAHGCPVIATDSQGPGELIESGVNGIITPVDQPGPLADAITGLIADEAALRQLSEAGQRHYRKHFSRAVIVDQYIDLFDTLKHRP</sequence>
<dbReference type="RefSeq" id="WP_226999804.1">
    <property type="nucleotide sequence ID" value="NZ_CP014143.1"/>
</dbReference>
<dbReference type="Gene3D" id="3.40.50.2000">
    <property type="entry name" value="Glycogen Phosphorylase B"/>
    <property type="match status" value="2"/>
</dbReference>
<accession>A0A1C9WAI9</accession>
<keyword evidence="4" id="KW-1185">Reference proteome</keyword>
<organism evidence="3 4">
    <name type="scientific">Microbulbifer aggregans</name>
    <dbReference type="NCBI Taxonomy" id="1769779"/>
    <lineage>
        <taxon>Bacteria</taxon>
        <taxon>Pseudomonadati</taxon>
        <taxon>Pseudomonadota</taxon>
        <taxon>Gammaproteobacteria</taxon>
        <taxon>Cellvibrionales</taxon>
        <taxon>Microbulbiferaceae</taxon>
        <taxon>Microbulbifer</taxon>
    </lineage>
</organism>
<dbReference type="GO" id="GO:1901135">
    <property type="term" value="P:carbohydrate derivative metabolic process"/>
    <property type="evidence" value="ECO:0007669"/>
    <property type="project" value="UniProtKB-ARBA"/>
</dbReference>
<dbReference type="Pfam" id="PF13439">
    <property type="entry name" value="Glyco_transf_4"/>
    <property type="match status" value="1"/>
</dbReference>
<feature type="domain" description="Glycosyltransferase subfamily 4-like N-terminal" evidence="2">
    <location>
        <begin position="20"/>
        <end position="157"/>
    </location>
</feature>
<dbReference type="AlphaFoldDB" id="A0A1C9WAI9"/>
<evidence type="ECO:0000259" key="2">
    <source>
        <dbReference type="Pfam" id="PF13439"/>
    </source>
</evidence>
<dbReference type="KEGG" id="micc:AUP74_02779"/>
<feature type="domain" description="Glycosyl transferase family 1" evidence="1">
    <location>
        <begin position="168"/>
        <end position="324"/>
    </location>
</feature>
<dbReference type="GO" id="GO:0016757">
    <property type="term" value="F:glycosyltransferase activity"/>
    <property type="evidence" value="ECO:0007669"/>
    <property type="project" value="UniProtKB-KW"/>
</dbReference>
<gene>
    <name evidence="3" type="primary">kanE_2</name>
    <name evidence="3" type="ORF">AUP74_02779</name>
</gene>
<dbReference type="InterPro" id="IPR028098">
    <property type="entry name" value="Glyco_trans_4-like_N"/>
</dbReference>
<dbReference type="PANTHER" id="PTHR12526">
    <property type="entry name" value="GLYCOSYLTRANSFERASE"/>
    <property type="match status" value="1"/>
</dbReference>
<dbReference type="EMBL" id="CP014143">
    <property type="protein sequence ID" value="AOS98174.1"/>
    <property type="molecule type" value="Genomic_DNA"/>
</dbReference>
<dbReference type="InterPro" id="IPR001296">
    <property type="entry name" value="Glyco_trans_1"/>
</dbReference>
<keyword evidence="3" id="KW-0808">Transferase</keyword>
<protein>
    <submittedName>
        <fullName evidence="3">Alpha-D-kanosaminyltransferase</fullName>
        <ecNumber evidence="3">2.4.1.301</ecNumber>
    </submittedName>
</protein>
<name>A0A1C9WAI9_9GAMM</name>
<dbReference type="PATRIC" id="fig|1769779.3.peg.2774"/>
<dbReference type="EC" id="2.4.1.301" evidence="3"/>
<dbReference type="CDD" id="cd03811">
    <property type="entry name" value="GT4_GT28_WabH-like"/>
    <property type="match status" value="1"/>
</dbReference>
<dbReference type="SUPFAM" id="SSF53756">
    <property type="entry name" value="UDP-Glycosyltransferase/glycogen phosphorylase"/>
    <property type="match status" value="1"/>
</dbReference>
<dbReference type="Pfam" id="PF00534">
    <property type="entry name" value="Glycos_transf_1"/>
    <property type="match status" value="1"/>
</dbReference>
<proteinExistence type="predicted"/>
<evidence type="ECO:0000313" key="4">
    <source>
        <dbReference type="Proteomes" id="UP000095672"/>
    </source>
</evidence>
<evidence type="ECO:0000313" key="3">
    <source>
        <dbReference type="EMBL" id="AOS98174.1"/>
    </source>
</evidence>
<keyword evidence="3" id="KW-0328">Glycosyltransferase</keyword>
<evidence type="ECO:0000259" key="1">
    <source>
        <dbReference type="Pfam" id="PF00534"/>
    </source>
</evidence>
<reference evidence="4" key="1">
    <citation type="submission" date="2016-01" db="EMBL/GenBank/DDBJ databases">
        <title>Complete genome sequence of Microbulbifer sp. CCB-MM1, a halophile isolated from Matang Mangrove Forest, Perak.</title>
        <authorList>
            <person name="Moh T.H."/>
            <person name="Dinesh B."/>
            <person name="Lau N.-S."/>
            <person name="Go F."/>
            <person name="Alexander Chong S.-C."/>
        </authorList>
    </citation>
    <scope>NUCLEOTIDE SEQUENCE [LARGE SCALE GENOMIC DNA]</scope>
    <source>
        <strain evidence="4">CCB-MM1</strain>
    </source>
</reference>
<dbReference type="Proteomes" id="UP000095672">
    <property type="component" value="Chromosome"/>
</dbReference>